<protein>
    <submittedName>
        <fullName evidence="1">Uncharacterized protein</fullName>
    </submittedName>
</protein>
<dbReference type="RefSeq" id="WP_226135658.1">
    <property type="nucleotide sequence ID" value="NZ_JAIZTC010000009.1"/>
</dbReference>
<sequence>MHRKVTVYGKREKPVIGSAMSVAGMLPKRAPAFVCRKPCVADQVGGTQRVPDHPTVVAPDGGDPRLFVEAECGVEVA</sequence>
<dbReference type="EMBL" id="JAIZTC010000009">
    <property type="protein sequence ID" value="MCA8383048.1"/>
    <property type="molecule type" value="Genomic_DNA"/>
</dbReference>
<dbReference type="AlphaFoldDB" id="A0AAW4TNT6"/>
<comment type="caution">
    <text evidence="1">The sequence shown here is derived from an EMBL/GenBank/DDBJ whole genome shotgun (WGS) entry which is preliminary data.</text>
</comment>
<gene>
    <name evidence="1" type="ORF">LGN22_29455</name>
</gene>
<evidence type="ECO:0000313" key="1">
    <source>
        <dbReference type="EMBL" id="MCA8383048.1"/>
    </source>
</evidence>
<reference evidence="1" key="1">
    <citation type="submission" date="2023-08" db="EMBL/GenBank/DDBJ databases">
        <title>A collection of bacterial strains from the Burkholderia cepacia Research Laboratory and Repository.</title>
        <authorList>
            <person name="Lipuma J."/>
            <person name="Spilker T."/>
        </authorList>
    </citation>
    <scope>NUCLEOTIDE SEQUENCE</scope>
    <source>
        <strain evidence="1">AU0862</strain>
    </source>
</reference>
<name>A0AAW4TNT6_9BURK</name>
<dbReference type="Proteomes" id="UP001199070">
    <property type="component" value="Unassembled WGS sequence"/>
</dbReference>
<proteinExistence type="predicted"/>
<organism evidence="1 2">
    <name type="scientific">Burkholderia cenocepacia</name>
    <dbReference type="NCBI Taxonomy" id="95486"/>
    <lineage>
        <taxon>Bacteria</taxon>
        <taxon>Pseudomonadati</taxon>
        <taxon>Pseudomonadota</taxon>
        <taxon>Betaproteobacteria</taxon>
        <taxon>Burkholderiales</taxon>
        <taxon>Burkholderiaceae</taxon>
        <taxon>Burkholderia</taxon>
        <taxon>Burkholderia cepacia complex</taxon>
    </lineage>
</organism>
<accession>A0AAW4TNT6</accession>
<evidence type="ECO:0000313" key="2">
    <source>
        <dbReference type="Proteomes" id="UP001199070"/>
    </source>
</evidence>